<dbReference type="InterPro" id="IPR001031">
    <property type="entry name" value="Thioesterase"/>
</dbReference>
<dbReference type="InterPro" id="IPR029058">
    <property type="entry name" value="AB_hydrolase_fold"/>
</dbReference>
<protein>
    <recommendedName>
        <fullName evidence="3">Thioesterase TesA-like domain-containing protein</fullName>
    </recommendedName>
</protein>
<accession>A0A117NX39</accession>
<dbReference type="PANTHER" id="PTHR11487:SF0">
    <property type="entry name" value="S-ACYL FATTY ACID SYNTHASE THIOESTERASE, MEDIUM CHAIN"/>
    <property type="match status" value="1"/>
</dbReference>
<sequence length="259" mass="28323">MTQQQSRSRARTAPRWTVARPARPDAAVRLFCFPYAGGGSSIFRNWHTHLDDGIEVCPVLLPGREERYSEPAFTRADALVAALAEHLAPVFDKPFAFFGHSMGGQIAFALARHLAAVGAPTPSRLFLAGCAPQHSRVLRHELPDEQLVAEIREMNGAPPEVLANEEVLQLLLPMIRADFALAEDSVPPAEAQVSTPVTAFAGSTDPEAGHDEVRLWARHTTGSFESFELEGDHFFLHQPAALLDLVARRLTTPVPRPTS</sequence>
<dbReference type="OrthoDB" id="8480037at2"/>
<proteinExistence type="inferred from homology"/>
<dbReference type="GO" id="GO:0008610">
    <property type="term" value="P:lipid biosynthetic process"/>
    <property type="evidence" value="ECO:0007669"/>
    <property type="project" value="TreeGrafter"/>
</dbReference>
<dbReference type="Pfam" id="PF00975">
    <property type="entry name" value="Thioesterase"/>
    <property type="match status" value="1"/>
</dbReference>
<name>A0A117NX39_9ACTN</name>
<dbReference type="PANTHER" id="PTHR11487">
    <property type="entry name" value="THIOESTERASE"/>
    <property type="match status" value="1"/>
</dbReference>
<organism evidence="4 5">
    <name type="scientific">Streptomyces curacoi</name>
    <dbReference type="NCBI Taxonomy" id="146536"/>
    <lineage>
        <taxon>Bacteria</taxon>
        <taxon>Bacillati</taxon>
        <taxon>Actinomycetota</taxon>
        <taxon>Actinomycetes</taxon>
        <taxon>Kitasatosporales</taxon>
        <taxon>Streptomycetaceae</taxon>
        <taxon>Streptomyces</taxon>
    </lineage>
</organism>
<dbReference type="RefSeq" id="WP_062156033.1">
    <property type="nucleotide sequence ID" value="NZ_KQ947994.1"/>
</dbReference>
<dbReference type="Proteomes" id="UP000054024">
    <property type="component" value="Unassembled WGS sequence"/>
</dbReference>
<dbReference type="SUPFAM" id="SSF53474">
    <property type="entry name" value="alpha/beta-Hydrolases"/>
    <property type="match status" value="1"/>
</dbReference>
<keyword evidence="5" id="KW-1185">Reference proteome</keyword>
<dbReference type="EMBL" id="LMWJ01000028">
    <property type="protein sequence ID" value="KUM69039.1"/>
    <property type="molecule type" value="Genomic_DNA"/>
</dbReference>
<evidence type="ECO:0000256" key="1">
    <source>
        <dbReference type="ARBA" id="ARBA00007169"/>
    </source>
</evidence>
<dbReference type="GO" id="GO:0016787">
    <property type="term" value="F:hydrolase activity"/>
    <property type="evidence" value="ECO:0007669"/>
    <property type="project" value="UniProtKB-KW"/>
</dbReference>
<dbReference type="InterPro" id="IPR020802">
    <property type="entry name" value="TesA-like"/>
</dbReference>
<dbReference type="STRING" id="146536.AQI70_32530"/>
<evidence type="ECO:0000256" key="2">
    <source>
        <dbReference type="ARBA" id="ARBA00022801"/>
    </source>
</evidence>
<evidence type="ECO:0000313" key="4">
    <source>
        <dbReference type="EMBL" id="KUM69039.1"/>
    </source>
</evidence>
<comment type="similarity">
    <text evidence="1">Belongs to the thioesterase family.</text>
</comment>
<dbReference type="InterPro" id="IPR012223">
    <property type="entry name" value="TEII"/>
</dbReference>
<feature type="domain" description="Thioesterase TesA-like" evidence="3">
    <location>
        <begin position="31"/>
        <end position="250"/>
    </location>
</feature>
<dbReference type="Gene3D" id="3.40.50.1820">
    <property type="entry name" value="alpha/beta hydrolase"/>
    <property type="match status" value="1"/>
</dbReference>
<evidence type="ECO:0000313" key="5">
    <source>
        <dbReference type="Proteomes" id="UP000054024"/>
    </source>
</evidence>
<gene>
    <name evidence="4" type="ORF">AQI70_32530</name>
</gene>
<reference evidence="4 5" key="1">
    <citation type="submission" date="2015-10" db="EMBL/GenBank/DDBJ databases">
        <title>Draft genome sequence of Streptomyces curacoi DSM 40107, type strain for the species Streptomyces curacoi.</title>
        <authorList>
            <person name="Ruckert C."/>
            <person name="Winkler A."/>
            <person name="Kalinowski J."/>
            <person name="Kampfer P."/>
            <person name="Glaeser S."/>
        </authorList>
    </citation>
    <scope>NUCLEOTIDE SEQUENCE [LARGE SCALE GENOMIC DNA]</scope>
    <source>
        <strain evidence="4 5">DSM 40107</strain>
    </source>
</reference>
<keyword evidence="2" id="KW-0378">Hydrolase</keyword>
<dbReference type="SMART" id="SM00824">
    <property type="entry name" value="PKS_TE"/>
    <property type="match status" value="1"/>
</dbReference>
<evidence type="ECO:0000259" key="3">
    <source>
        <dbReference type="SMART" id="SM00824"/>
    </source>
</evidence>
<comment type="caution">
    <text evidence="4">The sequence shown here is derived from an EMBL/GenBank/DDBJ whole genome shotgun (WGS) entry which is preliminary data.</text>
</comment>
<dbReference type="AlphaFoldDB" id="A0A117NX39"/>